<dbReference type="PANTHER" id="PTHR33420">
    <property type="entry name" value="FIMBRIAL SUBUNIT ELFA-RELATED"/>
    <property type="match status" value="1"/>
</dbReference>
<reference evidence="7 8" key="1">
    <citation type="submission" date="2015-03" db="EMBL/GenBank/DDBJ databases">
        <authorList>
            <person name="Murphy D."/>
        </authorList>
    </citation>
    <scope>NUCLEOTIDE SEQUENCE [LARGE SCALE GENOMIC DNA]</scope>
    <source>
        <strain evidence="7 8">IP06005</strain>
    </source>
</reference>
<feature type="domain" description="Fimbrial-type adhesion" evidence="6">
    <location>
        <begin position="183"/>
        <end position="312"/>
    </location>
</feature>
<dbReference type="EMBL" id="CQEJ01000024">
    <property type="protein sequence ID" value="CNL61294.1"/>
    <property type="molecule type" value="Genomic_DNA"/>
</dbReference>
<keyword evidence="4" id="KW-0281">Fimbrium</keyword>
<keyword evidence="5" id="KW-1133">Transmembrane helix</keyword>
<comment type="subcellular location">
    <subcellularLocation>
        <location evidence="1">Fimbrium</location>
    </subcellularLocation>
</comment>
<dbReference type="Gene3D" id="2.60.40.1090">
    <property type="entry name" value="Fimbrial-type adhesion domain"/>
    <property type="match status" value="1"/>
</dbReference>
<evidence type="ECO:0000256" key="2">
    <source>
        <dbReference type="ARBA" id="ARBA00006671"/>
    </source>
</evidence>
<dbReference type="GO" id="GO:0043709">
    <property type="term" value="P:cell adhesion involved in single-species biofilm formation"/>
    <property type="evidence" value="ECO:0007669"/>
    <property type="project" value="TreeGrafter"/>
</dbReference>
<sequence length="312" mass="34336">MFTLERFIFNRIKVYVHALIYSITIIFICYSSLVFSAVPNCSANNIFVSFGDVSIRNDVSVGDAFGEEIVVESKIKCSSWKEMRMFVDTAVGSESRNRIFKTAIPGVGIQWVTESERGARQRMSIGSVRGLNTEAKYKNTFSLIKTGNIVSGHSDSIIINMKYKQYENIGGSLFSYNINVFSVKEKSCDILTPEFNVSMGAVLKSHFTGKNSAIGERAFNIDVKCKGQPQASITWQGGGTDGVINADTTSTSAGVGIQILDGDNPLEFNKEIALGYIATEKKLFYKAKFYQTSDRVSAGSVNATATFTIDYK</sequence>
<gene>
    <name evidence="7" type="primary">sfaG</name>
    <name evidence="7" type="ORF">ERS137965_03517</name>
</gene>
<dbReference type="InterPro" id="IPR008966">
    <property type="entry name" value="Adhesion_dom_sf"/>
</dbReference>
<evidence type="ECO:0000256" key="3">
    <source>
        <dbReference type="ARBA" id="ARBA00022729"/>
    </source>
</evidence>
<dbReference type="PANTHER" id="PTHR33420:SF3">
    <property type="entry name" value="FIMBRIAL SUBUNIT ELFA"/>
    <property type="match status" value="1"/>
</dbReference>
<evidence type="ECO:0000313" key="7">
    <source>
        <dbReference type="EMBL" id="CNL61294.1"/>
    </source>
</evidence>
<evidence type="ECO:0000256" key="4">
    <source>
        <dbReference type="ARBA" id="ARBA00023263"/>
    </source>
</evidence>
<evidence type="ECO:0000259" key="6">
    <source>
        <dbReference type="Pfam" id="PF00419"/>
    </source>
</evidence>
<dbReference type="Pfam" id="PF00419">
    <property type="entry name" value="Fimbrial"/>
    <property type="match status" value="1"/>
</dbReference>
<proteinExistence type="inferred from homology"/>
<dbReference type="InterPro" id="IPR036937">
    <property type="entry name" value="Adhesion_dom_fimbrial_sf"/>
</dbReference>
<dbReference type="Gene3D" id="2.60.40.3310">
    <property type="match status" value="1"/>
</dbReference>
<accession>A0A0T9UQE7</accession>
<dbReference type="GO" id="GO:0009289">
    <property type="term" value="C:pilus"/>
    <property type="evidence" value="ECO:0007669"/>
    <property type="project" value="UniProtKB-SubCell"/>
</dbReference>
<keyword evidence="5" id="KW-0472">Membrane</keyword>
<dbReference type="InterPro" id="IPR050263">
    <property type="entry name" value="Bact_Fimbrial_Adh_Pro"/>
</dbReference>
<name>A0A0T9UQE7_YERAL</name>
<organism evidence="7 8">
    <name type="scientific">Yersinia aldovae</name>
    <dbReference type="NCBI Taxonomy" id="29483"/>
    <lineage>
        <taxon>Bacteria</taxon>
        <taxon>Pseudomonadati</taxon>
        <taxon>Pseudomonadota</taxon>
        <taxon>Gammaproteobacteria</taxon>
        <taxon>Enterobacterales</taxon>
        <taxon>Yersiniaceae</taxon>
        <taxon>Yersinia</taxon>
    </lineage>
</organism>
<feature type="transmembrane region" description="Helical" evidence="5">
    <location>
        <begin position="12"/>
        <end position="35"/>
    </location>
</feature>
<dbReference type="STRING" id="1453495.AT01_2875"/>
<dbReference type="InterPro" id="IPR000259">
    <property type="entry name" value="Adhesion_dom_fimbrial"/>
</dbReference>
<evidence type="ECO:0000256" key="1">
    <source>
        <dbReference type="ARBA" id="ARBA00004561"/>
    </source>
</evidence>
<dbReference type="eggNOG" id="COG3539">
    <property type="taxonomic scope" value="Bacteria"/>
</dbReference>
<comment type="similarity">
    <text evidence="2">Belongs to the fimbrial protein family.</text>
</comment>
<dbReference type="RefSeq" id="WP_049596230.1">
    <property type="nucleotide sequence ID" value="NZ_CABHQE010000130.1"/>
</dbReference>
<dbReference type="SUPFAM" id="SSF49401">
    <property type="entry name" value="Bacterial adhesins"/>
    <property type="match status" value="1"/>
</dbReference>
<evidence type="ECO:0000256" key="5">
    <source>
        <dbReference type="SAM" id="Phobius"/>
    </source>
</evidence>
<protein>
    <submittedName>
        <fullName evidence="7">Putative fimbrial subunit</fullName>
    </submittedName>
</protein>
<keyword evidence="5" id="KW-0812">Transmembrane</keyword>
<dbReference type="Proteomes" id="UP000041595">
    <property type="component" value="Unassembled WGS sequence"/>
</dbReference>
<dbReference type="AlphaFoldDB" id="A0A0T9UQE7"/>
<evidence type="ECO:0000313" key="8">
    <source>
        <dbReference type="Proteomes" id="UP000041595"/>
    </source>
</evidence>
<keyword evidence="3" id="KW-0732">Signal</keyword>